<dbReference type="InterPro" id="IPR014284">
    <property type="entry name" value="RNA_pol_sigma-70_dom"/>
</dbReference>
<dbReference type="PANTHER" id="PTHR43133:SF51">
    <property type="entry name" value="RNA POLYMERASE SIGMA FACTOR"/>
    <property type="match status" value="1"/>
</dbReference>
<dbReference type="GO" id="GO:0006352">
    <property type="term" value="P:DNA-templated transcription initiation"/>
    <property type="evidence" value="ECO:0007669"/>
    <property type="project" value="InterPro"/>
</dbReference>
<evidence type="ECO:0000256" key="2">
    <source>
        <dbReference type="ARBA" id="ARBA00023015"/>
    </source>
</evidence>
<comment type="similarity">
    <text evidence="1">Belongs to the sigma-70 factor family. ECF subfamily.</text>
</comment>
<dbReference type="InterPro" id="IPR013325">
    <property type="entry name" value="RNA_pol_sigma_r2"/>
</dbReference>
<dbReference type="OrthoDB" id="9782703at2"/>
<evidence type="ECO:0000259" key="5">
    <source>
        <dbReference type="Pfam" id="PF04542"/>
    </source>
</evidence>
<evidence type="ECO:0000259" key="6">
    <source>
        <dbReference type="Pfam" id="PF08281"/>
    </source>
</evidence>
<dbReference type="Pfam" id="PF08281">
    <property type="entry name" value="Sigma70_r4_2"/>
    <property type="match status" value="1"/>
</dbReference>
<reference evidence="7 8" key="1">
    <citation type="journal article" date="2014" name="Gene">
        <title>A comparative genomic analysis of the alkalitolerant soil bacterium Bacillus lehensis G1.</title>
        <authorList>
            <person name="Noor Y.M."/>
            <person name="Samsulrizal N.H."/>
            <person name="Jema'on N.A."/>
            <person name="Low K.O."/>
            <person name="Ramli A.N."/>
            <person name="Alias N.I."/>
            <person name="Damis S.I."/>
            <person name="Fuzi S.F."/>
            <person name="Isa M.N."/>
            <person name="Murad A.M."/>
            <person name="Raih M.F."/>
            <person name="Bakar F.D."/>
            <person name="Najimudin N."/>
            <person name="Mahadi N.M."/>
            <person name="Illias R.M."/>
        </authorList>
    </citation>
    <scope>NUCLEOTIDE SEQUENCE [LARGE SCALE GENOMIC DNA]</scope>
    <source>
        <strain evidence="7 8">G1</strain>
    </source>
</reference>
<evidence type="ECO:0000313" key="7">
    <source>
        <dbReference type="EMBL" id="AIC96450.1"/>
    </source>
</evidence>
<dbReference type="InterPro" id="IPR039425">
    <property type="entry name" value="RNA_pol_sigma-70-like"/>
</dbReference>
<evidence type="ECO:0000256" key="4">
    <source>
        <dbReference type="ARBA" id="ARBA00023163"/>
    </source>
</evidence>
<keyword evidence="2" id="KW-0805">Transcription regulation</keyword>
<evidence type="ECO:0000256" key="3">
    <source>
        <dbReference type="ARBA" id="ARBA00023082"/>
    </source>
</evidence>
<dbReference type="AlphaFoldDB" id="A0A060M351"/>
<dbReference type="InterPro" id="IPR013249">
    <property type="entry name" value="RNA_pol_sigma70_r4_t2"/>
</dbReference>
<dbReference type="SUPFAM" id="SSF88659">
    <property type="entry name" value="Sigma3 and sigma4 domains of RNA polymerase sigma factors"/>
    <property type="match status" value="1"/>
</dbReference>
<name>A0A060M351_9BACI</name>
<dbReference type="SUPFAM" id="SSF88946">
    <property type="entry name" value="Sigma2 domain of RNA polymerase sigma factors"/>
    <property type="match status" value="1"/>
</dbReference>
<dbReference type="GO" id="GO:0016987">
    <property type="term" value="F:sigma factor activity"/>
    <property type="evidence" value="ECO:0007669"/>
    <property type="project" value="UniProtKB-KW"/>
</dbReference>
<proteinExistence type="inferred from homology"/>
<dbReference type="eggNOG" id="COG1595">
    <property type="taxonomic scope" value="Bacteria"/>
</dbReference>
<dbReference type="RefSeq" id="WP_038484519.1">
    <property type="nucleotide sequence ID" value="NZ_CP003923.1"/>
</dbReference>
<dbReference type="CDD" id="cd06171">
    <property type="entry name" value="Sigma70_r4"/>
    <property type="match status" value="1"/>
</dbReference>
<dbReference type="Pfam" id="PF04542">
    <property type="entry name" value="Sigma70_r2"/>
    <property type="match status" value="1"/>
</dbReference>
<keyword evidence="3" id="KW-0731">Sigma factor</keyword>
<evidence type="ECO:0000256" key="1">
    <source>
        <dbReference type="ARBA" id="ARBA00010641"/>
    </source>
</evidence>
<dbReference type="NCBIfam" id="TIGR02937">
    <property type="entry name" value="sigma70-ECF"/>
    <property type="match status" value="1"/>
</dbReference>
<dbReference type="Gene3D" id="1.10.10.10">
    <property type="entry name" value="Winged helix-like DNA-binding domain superfamily/Winged helix DNA-binding domain"/>
    <property type="match status" value="1"/>
</dbReference>
<feature type="domain" description="RNA polymerase sigma-70 region 2" evidence="5">
    <location>
        <begin position="19"/>
        <end position="85"/>
    </location>
</feature>
<evidence type="ECO:0000313" key="8">
    <source>
        <dbReference type="Proteomes" id="UP000027142"/>
    </source>
</evidence>
<keyword evidence="8" id="KW-1185">Reference proteome</keyword>
<accession>A0A060M351</accession>
<dbReference type="Proteomes" id="UP000027142">
    <property type="component" value="Chromosome"/>
</dbReference>
<protein>
    <submittedName>
        <fullName evidence="7">RNA polymerase sigma factor</fullName>
    </submittedName>
</protein>
<dbReference type="InterPro" id="IPR007627">
    <property type="entry name" value="RNA_pol_sigma70_r2"/>
</dbReference>
<gene>
    <name evidence="7" type="ORF">BleG1_3903</name>
</gene>
<dbReference type="EMBL" id="CP003923">
    <property type="protein sequence ID" value="AIC96450.1"/>
    <property type="molecule type" value="Genomic_DNA"/>
</dbReference>
<dbReference type="InterPro" id="IPR036388">
    <property type="entry name" value="WH-like_DNA-bd_sf"/>
</dbReference>
<keyword evidence="4" id="KW-0804">Transcription</keyword>
<dbReference type="Gene3D" id="1.10.1740.10">
    <property type="match status" value="1"/>
</dbReference>
<dbReference type="PANTHER" id="PTHR43133">
    <property type="entry name" value="RNA POLYMERASE ECF-TYPE SIGMA FACTO"/>
    <property type="match status" value="1"/>
</dbReference>
<organism evidence="7 8">
    <name type="scientific">Shouchella lehensis G1</name>
    <dbReference type="NCBI Taxonomy" id="1246626"/>
    <lineage>
        <taxon>Bacteria</taxon>
        <taxon>Bacillati</taxon>
        <taxon>Bacillota</taxon>
        <taxon>Bacilli</taxon>
        <taxon>Bacillales</taxon>
        <taxon>Bacillaceae</taxon>
        <taxon>Shouchella</taxon>
    </lineage>
</organism>
<dbReference type="GO" id="GO:0003677">
    <property type="term" value="F:DNA binding"/>
    <property type="evidence" value="ECO:0007669"/>
    <property type="project" value="InterPro"/>
</dbReference>
<dbReference type="InterPro" id="IPR013324">
    <property type="entry name" value="RNA_pol_sigma_r3/r4-like"/>
</dbReference>
<feature type="domain" description="RNA polymerase sigma factor 70 region 4 type 2" evidence="6">
    <location>
        <begin position="109"/>
        <end position="159"/>
    </location>
</feature>
<sequence length="180" mass="21008">MEKLVKRAKKGDGEAFVLLVKQYEEVLYKTAKRIVNEDEDVADVLQDTMMTAFEKLHKLKKNEFFHTWLFRILLNKCASLTKKKQTKAAIDLNDYLMKPDDNQYSDIEFKDAVNSLREEQRNIFTLYYAVGYTTKEISQLLNQSEGTIKSHLSRGRAELKKHYYEIGKGMQNHGQITKSC</sequence>
<dbReference type="PATRIC" id="fig|1246626.3.peg.3900"/>
<dbReference type="HOGENOM" id="CLU_047691_3_1_9"/>
<dbReference type="STRING" id="1246626.BleG1_3903"/>
<dbReference type="KEGG" id="ble:BleG1_3903"/>